<accession>A0ABU6ZE92</accession>
<name>A0ABU6ZE92_9FABA</name>
<gene>
    <name evidence="2" type="ORF">PIB30_043305</name>
</gene>
<reference evidence="2 3" key="1">
    <citation type="journal article" date="2023" name="Plants (Basel)">
        <title>Bridging the Gap: Combining Genomics and Transcriptomics Approaches to Understand Stylosanthes scabra, an Orphan Legume from the Brazilian Caatinga.</title>
        <authorList>
            <person name="Ferreira-Neto J.R.C."/>
            <person name="da Silva M.D."/>
            <person name="Binneck E."/>
            <person name="de Melo N.F."/>
            <person name="da Silva R.H."/>
            <person name="de Melo A.L.T.M."/>
            <person name="Pandolfi V."/>
            <person name="Bustamante F.O."/>
            <person name="Brasileiro-Vidal A.C."/>
            <person name="Benko-Iseppon A.M."/>
        </authorList>
    </citation>
    <scope>NUCLEOTIDE SEQUENCE [LARGE SCALE GENOMIC DNA]</scope>
    <source>
        <tissue evidence="2">Leaves</tissue>
    </source>
</reference>
<dbReference type="Proteomes" id="UP001341840">
    <property type="component" value="Unassembled WGS sequence"/>
</dbReference>
<dbReference type="InterPro" id="IPR053151">
    <property type="entry name" value="RNase_H-like"/>
</dbReference>
<dbReference type="CDD" id="cd06222">
    <property type="entry name" value="RNase_H_like"/>
    <property type="match status" value="1"/>
</dbReference>
<keyword evidence="3" id="KW-1185">Reference proteome</keyword>
<evidence type="ECO:0000259" key="1">
    <source>
        <dbReference type="Pfam" id="PF13456"/>
    </source>
</evidence>
<evidence type="ECO:0000313" key="2">
    <source>
        <dbReference type="EMBL" id="MED6220272.1"/>
    </source>
</evidence>
<evidence type="ECO:0000313" key="3">
    <source>
        <dbReference type="Proteomes" id="UP001341840"/>
    </source>
</evidence>
<dbReference type="InterPro" id="IPR044730">
    <property type="entry name" value="RNase_H-like_dom_plant"/>
</dbReference>
<sequence>MAPPSPWKDKDVISWNKSHDGSFSLKSAYNFLVQHHEPPDQEWILKNLAPKDEWPCVFGVAISSLWYFRNLFIFESKVITPHAAANMIKAHYSDILNSLSHRVLSNHSNSSSVRLICWNPPPEHFAKLNVDGSFYSHNNNAACGAVKFVQDGCHTAHPCFSFVEDIKILVRRFNSVSWSHTLREGNHVADSLAKRGQSLPTGLHLFDFPHLII</sequence>
<dbReference type="Pfam" id="PF13456">
    <property type="entry name" value="RVT_3"/>
    <property type="match status" value="1"/>
</dbReference>
<proteinExistence type="predicted"/>
<dbReference type="EMBL" id="JASCZI010272112">
    <property type="protein sequence ID" value="MED6220272.1"/>
    <property type="molecule type" value="Genomic_DNA"/>
</dbReference>
<dbReference type="PANTHER" id="PTHR47723">
    <property type="entry name" value="OS05G0353850 PROTEIN"/>
    <property type="match status" value="1"/>
</dbReference>
<organism evidence="2 3">
    <name type="scientific">Stylosanthes scabra</name>
    <dbReference type="NCBI Taxonomy" id="79078"/>
    <lineage>
        <taxon>Eukaryota</taxon>
        <taxon>Viridiplantae</taxon>
        <taxon>Streptophyta</taxon>
        <taxon>Embryophyta</taxon>
        <taxon>Tracheophyta</taxon>
        <taxon>Spermatophyta</taxon>
        <taxon>Magnoliopsida</taxon>
        <taxon>eudicotyledons</taxon>
        <taxon>Gunneridae</taxon>
        <taxon>Pentapetalae</taxon>
        <taxon>rosids</taxon>
        <taxon>fabids</taxon>
        <taxon>Fabales</taxon>
        <taxon>Fabaceae</taxon>
        <taxon>Papilionoideae</taxon>
        <taxon>50 kb inversion clade</taxon>
        <taxon>dalbergioids sensu lato</taxon>
        <taxon>Dalbergieae</taxon>
        <taxon>Pterocarpus clade</taxon>
        <taxon>Stylosanthes</taxon>
    </lineage>
</organism>
<feature type="domain" description="RNase H type-1" evidence="1">
    <location>
        <begin position="154"/>
        <end position="195"/>
    </location>
</feature>
<comment type="caution">
    <text evidence="2">The sequence shown here is derived from an EMBL/GenBank/DDBJ whole genome shotgun (WGS) entry which is preliminary data.</text>
</comment>
<dbReference type="InterPro" id="IPR002156">
    <property type="entry name" value="RNaseH_domain"/>
</dbReference>
<dbReference type="PANTHER" id="PTHR47723:SF19">
    <property type="entry name" value="POLYNUCLEOTIDYL TRANSFERASE, RIBONUCLEASE H-LIKE SUPERFAMILY PROTEIN"/>
    <property type="match status" value="1"/>
</dbReference>
<protein>
    <recommendedName>
        <fullName evidence="1">RNase H type-1 domain-containing protein</fullName>
    </recommendedName>
</protein>